<keyword evidence="2" id="KW-1185">Reference proteome</keyword>
<dbReference type="Proteomes" id="UP001178507">
    <property type="component" value="Unassembled WGS sequence"/>
</dbReference>
<reference evidence="1" key="1">
    <citation type="submission" date="2023-08" db="EMBL/GenBank/DDBJ databases">
        <authorList>
            <person name="Chen Y."/>
            <person name="Shah S."/>
            <person name="Dougan E. K."/>
            <person name="Thang M."/>
            <person name="Chan C."/>
        </authorList>
    </citation>
    <scope>NUCLEOTIDE SEQUENCE</scope>
</reference>
<organism evidence="1 2">
    <name type="scientific">Effrenium voratum</name>
    <dbReference type="NCBI Taxonomy" id="2562239"/>
    <lineage>
        <taxon>Eukaryota</taxon>
        <taxon>Sar</taxon>
        <taxon>Alveolata</taxon>
        <taxon>Dinophyceae</taxon>
        <taxon>Suessiales</taxon>
        <taxon>Symbiodiniaceae</taxon>
        <taxon>Effrenium</taxon>
    </lineage>
</organism>
<accession>A0AA36N0B7</accession>
<comment type="caution">
    <text evidence="1">The sequence shown here is derived from an EMBL/GenBank/DDBJ whole genome shotgun (WGS) entry which is preliminary data.</text>
</comment>
<name>A0AA36N0B7_9DINO</name>
<dbReference type="EMBL" id="CAUJNA010001502">
    <property type="protein sequence ID" value="CAJ1387345.1"/>
    <property type="molecule type" value="Genomic_DNA"/>
</dbReference>
<evidence type="ECO:0000313" key="1">
    <source>
        <dbReference type="EMBL" id="CAJ1387345.1"/>
    </source>
</evidence>
<feature type="non-terminal residue" evidence="1">
    <location>
        <position position="168"/>
    </location>
</feature>
<dbReference type="AlphaFoldDB" id="A0AA36N0B7"/>
<proteinExistence type="predicted"/>
<gene>
    <name evidence="1" type="ORF">EVOR1521_LOCUS13446</name>
</gene>
<sequence length="168" mass="19317">AAVRNARAAGVAIPLSGMVELEKERPGQQEMGREGRQKLRKQAVDGLCSPCEDPDLCLSYALCPLCRQADTWHTLGVPEWQGYWKVLAAYVLCPWFWPCLNFYARYRIRQAFRIHLEPHRDCIIHCLCCCCCTPCAHLQEARLVDAPMLYFHCKHKLANFHLKQAQET</sequence>
<evidence type="ECO:0000313" key="2">
    <source>
        <dbReference type="Proteomes" id="UP001178507"/>
    </source>
</evidence>
<protein>
    <submittedName>
        <fullName evidence="1">Uncharacterized protein</fullName>
    </submittedName>
</protein>